<evidence type="ECO:0000313" key="2">
    <source>
        <dbReference type="EMBL" id="KAA8497394.1"/>
    </source>
</evidence>
<dbReference type="Proteomes" id="UP000324585">
    <property type="component" value="Unassembled WGS sequence"/>
</dbReference>
<dbReference type="AlphaFoldDB" id="A0A5J4Z3B8"/>
<proteinExistence type="predicted"/>
<reference evidence="3" key="1">
    <citation type="journal article" date="2019" name="Nat. Commun.">
        <title>Expansion of phycobilisome linker gene families in mesophilic red algae.</title>
        <authorList>
            <person name="Lee J."/>
            <person name="Kim D."/>
            <person name="Bhattacharya D."/>
            <person name="Yoon H.S."/>
        </authorList>
    </citation>
    <scope>NUCLEOTIDE SEQUENCE [LARGE SCALE GENOMIC DNA]</scope>
    <source>
        <strain evidence="3">CCMP 1328</strain>
    </source>
</reference>
<protein>
    <submittedName>
        <fullName evidence="2">Uncharacterized protein</fullName>
    </submittedName>
</protein>
<gene>
    <name evidence="2" type="ORF">FVE85_1123</name>
</gene>
<name>A0A5J4Z3B8_PORPP</name>
<accession>A0A5J4Z3B8</accession>
<comment type="caution">
    <text evidence="2">The sequence shown here is derived from an EMBL/GenBank/DDBJ whole genome shotgun (WGS) entry which is preliminary data.</text>
</comment>
<evidence type="ECO:0000256" key="1">
    <source>
        <dbReference type="SAM" id="MobiDB-lite"/>
    </source>
</evidence>
<sequence length="96" mass="10917">MMFSSSVIVAHATAKASREDSKSHSVGSHEASGEHEVTSVRDPLAKYVQFYMEMNESLARLRNFPEREEQTGRTYEAARLEEQRQAWHLVTHVPGN</sequence>
<keyword evidence="3" id="KW-1185">Reference proteome</keyword>
<feature type="region of interest" description="Disordered" evidence="1">
    <location>
        <begin position="13"/>
        <end position="39"/>
    </location>
</feature>
<evidence type="ECO:0000313" key="3">
    <source>
        <dbReference type="Proteomes" id="UP000324585"/>
    </source>
</evidence>
<organism evidence="2 3">
    <name type="scientific">Porphyridium purpureum</name>
    <name type="common">Red alga</name>
    <name type="synonym">Porphyridium cruentum</name>
    <dbReference type="NCBI Taxonomy" id="35688"/>
    <lineage>
        <taxon>Eukaryota</taxon>
        <taxon>Rhodophyta</taxon>
        <taxon>Bangiophyceae</taxon>
        <taxon>Porphyridiales</taxon>
        <taxon>Porphyridiaceae</taxon>
        <taxon>Porphyridium</taxon>
    </lineage>
</organism>
<dbReference type="EMBL" id="VRMN01000002">
    <property type="protein sequence ID" value="KAA8497394.1"/>
    <property type="molecule type" value="Genomic_DNA"/>
</dbReference>